<dbReference type="InterPro" id="IPR002848">
    <property type="entry name" value="Translin_fam"/>
</dbReference>
<reference evidence="8" key="1">
    <citation type="journal article" date="2014" name="Science">
        <title>Ancient hybridizations among the ancestral genomes of bread wheat.</title>
        <authorList>
            <consortium name="International Wheat Genome Sequencing Consortium,"/>
            <person name="Marcussen T."/>
            <person name="Sandve S.R."/>
            <person name="Heier L."/>
            <person name="Spannagl M."/>
            <person name="Pfeifer M."/>
            <person name="Jakobsen K.S."/>
            <person name="Wulff B.B."/>
            <person name="Steuernagel B."/>
            <person name="Mayer K.F."/>
            <person name="Olsen O.A."/>
        </authorList>
    </citation>
    <scope>NUCLEOTIDE SEQUENCE [LARGE SCALE GENOMIC DNA]</scope>
    <source>
        <strain evidence="8">cv. AL8/78</strain>
    </source>
</reference>
<evidence type="ECO:0008006" key="9">
    <source>
        <dbReference type="Google" id="ProtNLM"/>
    </source>
</evidence>
<evidence type="ECO:0000256" key="1">
    <source>
        <dbReference type="ARBA" id="ARBA00004123"/>
    </source>
</evidence>
<dbReference type="FunFam" id="1.20.58.190:FF:000003">
    <property type="entry name" value="Translin family protein"/>
    <property type="match status" value="1"/>
</dbReference>
<dbReference type="GO" id="GO:0005737">
    <property type="term" value="C:cytoplasm"/>
    <property type="evidence" value="ECO:0007669"/>
    <property type="project" value="UniProtKB-SubCell"/>
</dbReference>
<evidence type="ECO:0000256" key="2">
    <source>
        <dbReference type="ARBA" id="ARBA00004496"/>
    </source>
</evidence>
<dbReference type="EnsemblPlants" id="AET3Gv20413200.2">
    <property type="protein sequence ID" value="AET3Gv20413200.2"/>
    <property type="gene ID" value="AET3Gv20413200"/>
</dbReference>
<evidence type="ECO:0000256" key="6">
    <source>
        <dbReference type="SAM" id="MobiDB-lite"/>
    </source>
</evidence>
<keyword evidence="8" id="KW-1185">Reference proteome</keyword>
<dbReference type="SUPFAM" id="SSF74784">
    <property type="entry name" value="Translin"/>
    <property type="match status" value="1"/>
</dbReference>
<dbReference type="Proteomes" id="UP000015105">
    <property type="component" value="Chromosome 3D"/>
</dbReference>
<reference evidence="7" key="4">
    <citation type="submission" date="2019-03" db="UniProtKB">
        <authorList>
            <consortium name="EnsemblPlants"/>
        </authorList>
    </citation>
    <scope>IDENTIFICATION</scope>
</reference>
<name>A0A453EP93_AEGTS</name>
<evidence type="ECO:0000256" key="4">
    <source>
        <dbReference type="ARBA" id="ARBA00022490"/>
    </source>
</evidence>
<dbReference type="InterPro" id="IPR036081">
    <property type="entry name" value="Translin_sf"/>
</dbReference>
<keyword evidence="4" id="KW-0963">Cytoplasm</keyword>
<evidence type="ECO:0000256" key="5">
    <source>
        <dbReference type="ARBA" id="ARBA00023242"/>
    </source>
</evidence>
<dbReference type="AlphaFoldDB" id="A0A453EP93"/>
<dbReference type="GO" id="GO:0043565">
    <property type="term" value="F:sequence-specific DNA binding"/>
    <property type="evidence" value="ECO:0007669"/>
    <property type="project" value="InterPro"/>
</dbReference>
<dbReference type="InterPro" id="IPR016069">
    <property type="entry name" value="Translin_C"/>
</dbReference>
<proteinExistence type="inferred from homology"/>
<reference evidence="7" key="5">
    <citation type="journal article" date="2021" name="G3 (Bethesda)">
        <title>Aegilops tauschii genome assembly Aet v5.0 features greater sequence contiguity and improved annotation.</title>
        <authorList>
            <person name="Wang L."/>
            <person name="Zhu T."/>
            <person name="Rodriguez J.C."/>
            <person name="Deal K.R."/>
            <person name="Dubcovsky J."/>
            <person name="McGuire P.E."/>
            <person name="Lux T."/>
            <person name="Spannagl M."/>
            <person name="Mayer K.F.X."/>
            <person name="Baldrich P."/>
            <person name="Meyers B.C."/>
            <person name="Huo N."/>
            <person name="Gu Y.Q."/>
            <person name="Zhou H."/>
            <person name="Devos K.M."/>
            <person name="Bennetzen J.L."/>
            <person name="Unver T."/>
            <person name="Budak H."/>
            <person name="Gulick P.J."/>
            <person name="Galiba G."/>
            <person name="Kalapos B."/>
            <person name="Nelson D.R."/>
            <person name="Li P."/>
            <person name="You F.M."/>
            <person name="Luo M.C."/>
            <person name="Dvorak J."/>
        </authorList>
    </citation>
    <scope>NUCLEOTIDE SEQUENCE [LARGE SCALE GENOMIC DNA]</scope>
    <source>
        <strain evidence="7">cv. AL8/78</strain>
    </source>
</reference>
<sequence length="323" mass="35469">AETVGRASQMVPLRVCHRLVHLRGLPSSLRLPLPSTMAAPQPGCKTLRPTTTSSPSPAGPATKRSRTMATDAAASPASAGCSAMKAEFTGHAEYLNALNDKRERLVKASRDVTMNSKKVIFQVHRISKNNKEEVLSKAENDLAAVVNQYIGKLVKELQGTDFWKLRRAYTPGVQEYIEAATFCRFCKTGTLLGLAEINDSLLALSDKSIEPLQINVLDYLLGVADLSGELMRLAIGRISDGEVEYAKNICAFVRDIYRELTLLVPLMDDNNEMKKKMEVMLQSVVKIENACFSVHVRGSEYIPMLGSSGESDYAFFGAADYDQ</sequence>
<dbReference type="Gene3D" id="1.20.58.190">
    <property type="entry name" value="Translin, domain 1"/>
    <property type="match status" value="1"/>
</dbReference>
<keyword evidence="5" id="KW-0539">Nucleus</keyword>
<protein>
    <recommendedName>
        <fullName evidence="9">Translin-associated protein X</fullName>
    </recommendedName>
</protein>
<comment type="similarity">
    <text evidence="3">Belongs to the translin family.</text>
</comment>
<reference evidence="8" key="2">
    <citation type="journal article" date="2017" name="Nat. Plants">
        <title>The Aegilops tauschii genome reveals multiple impacts of transposons.</title>
        <authorList>
            <person name="Zhao G."/>
            <person name="Zou C."/>
            <person name="Li K."/>
            <person name="Wang K."/>
            <person name="Li T."/>
            <person name="Gao L."/>
            <person name="Zhang X."/>
            <person name="Wang H."/>
            <person name="Yang Z."/>
            <person name="Liu X."/>
            <person name="Jiang W."/>
            <person name="Mao L."/>
            <person name="Kong X."/>
            <person name="Jiao Y."/>
            <person name="Jia J."/>
        </authorList>
    </citation>
    <scope>NUCLEOTIDE SEQUENCE [LARGE SCALE GENOMIC DNA]</scope>
    <source>
        <strain evidence="8">cv. AL8/78</strain>
    </source>
</reference>
<feature type="region of interest" description="Disordered" evidence="6">
    <location>
        <begin position="33"/>
        <end position="74"/>
    </location>
</feature>
<dbReference type="PANTHER" id="PTHR10741">
    <property type="entry name" value="TRANSLIN AND TRANSLIN ASSOCIATED PROTEIN X"/>
    <property type="match status" value="1"/>
</dbReference>
<dbReference type="Gene3D" id="1.20.58.200">
    <property type="entry name" value="Translin, domain 2"/>
    <property type="match status" value="1"/>
</dbReference>
<dbReference type="GO" id="GO:0005634">
    <property type="term" value="C:nucleus"/>
    <property type="evidence" value="ECO:0007669"/>
    <property type="project" value="UniProtKB-SubCell"/>
</dbReference>
<dbReference type="InterPro" id="IPR016068">
    <property type="entry name" value="Translin_N"/>
</dbReference>
<dbReference type="FunFam" id="1.20.58.200:FF:000001">
    <property type="entry name" value="Translin-associated factor X"/>
    <property type="match status" value="1"/>
</dbReference>
<reference evidence="7" key="3">
    <citation type="journal article" date="2017" name="Nature">
        <title>Genome sequence of the progenitor of the wheat D genome Aegilops tauschii.</title>
        <authorList>
            <person name="Luo M.C."/>
            <person name="Gu Y.Q."/>
            <person name="Puiu D."/>
            <person name="Wang H."/>
            <person name="Twardziok S.O."/>
            <person name="Deal K.R."/>
            <person name="Huo N."/>
            <person name="Zhu T."/>
            <person name="Wang L."/>
            <person name="Wang Y."/>
            <person name="McGuire P.E."/>
            <person name="Liu S."/>
            <person name="Long H."/>
            <person name="Ramasamy R.K."/>
            <person name="Rodriguez J.C."/>
            <person name="Van S.L."/>
            <person name="Yuan L."/>
            <person name="Wang Z."/>
            <person name="Xia Z."/>
            <person name="Xiao L."/>
            <person name="Anderson O.D."/>
            <person name="Ouyang S."/>
            <person name="Liang Y."/>
            <person name="Zimin A.V."/>
            <person name="Pertea G."/>
            <person name="Qi P."/>
            <person name="Bennetzen J.L."/>
            <person name="Dai X."/>
            <person name="Dawson M.W."/>
            <person name="Muller H.G."/>
            <person name="Kugler K."/>
            <person name="Rivarola-Duarte L."/>
            <person name="Spannagl M."/>
            <person name="Mayer K.F.X."/>
            <person name="Lu F.H."/>
            <person name="Bevan M.W."/>
            <person name="Leroy P."/>
            <person name="Li P."/>
            <person name="You F.M."/>
            <person name="Sun Q."/>
            <person name="Liu Z."/>
            <person name="Lyons E."/>
            <person name="Wicker T."/>
            <person name="Salzberg S.L."/>
            <person name="Devos K.M."/>
            <person name="Dvorak J."/>
        </authorList>
    </citation>
    <scope>NUCLEOTIDE SEQUENCE [LARGE SCALE GENOMIC DNA]</scope>
    <source>
        <strain evidence="7">cv. AL8/78</strain>
    </source>
</reference>
<dbReference type="CDD" id="cd14820">
    <property type="entry name" value="TRAX"/>
    <property type="match status" value="1"/>
</dbReference>
<accession>A0A453EP93</accession>
<evidence type="ECO:0000256" key="3">
    <source>
        <dbReference type="ARBA" id="ARBA00005902"/>
    </source>
</evidence>
<dbReference type="STRING" id="200361.A0A453EP93"/>
<dbReference type="Gramene" id="AET3Gv20413200.2">
    <property type="protein sequence ID" value="AET3Gv20413200.2"/>
    <property type="gene ID" value="AET3Gv20413200"/>
</dbReference>
<organism evidence="7 8">
    <name type="scientific">Aegilops tauschii subsp. strangulata</name>
    <name type="common">Goatgrass</name>
    <dbReference type="NCBI Taxonomy" id="200361"/>
    <lineage>
        <taxon>Eukaryota</taxon>
        <taxon>Viridiplantae</taxon>
        <taxon>Streptophyta</taxon>
        <taxon>Embryophyta</taxon>
        <taxon>Tracheophyta</taxon>
        <taxon>Spermatophyta</taxon>
        <taxon>Magnoliopsida</taxon>
        <taxon>Liliopsida</taxon>
        <taxon>Poales</taxon>
        <taxon>Poaceae</taxon>
        <taxon>BOP clade</taxon>
        <taxon>Pooideae</taxon>
        <taxon>Triticodae</taxon>
        <taxon>Triticeae</taxon>
        <taxon>Triticinae</taxon>
        <taxon>Aegilops</taxon>
    </lineage>
</organism>
<evidence type="ECO:0000313" key="7">
    <source>
        <dbReference type="EnsemblPlants" id="AET3Gv20413200.2"/>
    </source>
</evidence>
<dbReference type="Pfam" id="PF01997">
    <property type="entry name" value="Translin"/>
    <property type="match status" value="1"/>
</dbReference>
<evidence type="ECO:0000313" key="8">
    <source>
        <dbReference type="Proteomes" id="UP000015105"/>
    </source>
</evidence>
<comment type="subcellular location">
    <subcellularLocation>
        <location evidence="2">Cytoplasm</location>
    </subcellularLocation>
    <subcellularLocation>
        <location evidence="1">Nucleus</location>
    </subcellularLocation>
</comment>